<organism evidence="9 10">
    <name type="scientific">Ridgeia piscesae</name>
    <name type="common">Tubeworm</name>
    <dbReference type="NCBI Taxonomy" id="27915"/>
    <lineage>
        <taxon>Eukaryota</taxon>
        <taxon>Metazoa</taxon>
        <taxon>Spiralia</taxon>
        <taxon>Lophotrochozoa</taxon>
        <taxon>Annelida</taxon>
        <taxon>Polychaeta</taxon>
        <taxon>Sedentaria</taxon>
        <taxon>Canalipalpata</taxon>
        <taxon>Sabellida</taxon>
        <taxon>Siboglinidae</taxon>
        <taxon>Ridgeia</taxon>
    </lineage>
</organism>
<keyword evidence="3" id="KW-0808">Transferase</keyword>
<keyword evidence="10" id="KW-1185">Reference proteome</keyword>
<dbReference type="EMBL" id="JAODUO010000184">
    <property type="protein sequence ID" value="KAK2186927.1"/>
    <property type="molecule type" value="Genomic_DNA"/>
</dbReference>
<dbReference type="Pfam" id="PF02877">
    <property type="entry name" value="PARP_reg"/>
    <property type="match status" value="1"/>
</dbReference>
<dbReference type="InterPro" id="IPR004102">
    <property type="entry name" value="Poly(ADP-ribose)pol_reg_dom"/>
</dbReference>
<dbReference type="PANTHER" id="PTHR10459:SF60">
    <property type="entry name" value="POLY [ADP-RIBOSE] POLYMERASE 2"/>
    <property type="match status" value="1"/>
</dbReference>
<name>A0AAD9P2I0_RIDPI</name>
<dbReference type="InterPro" id="IPR036930">
    <property type="entry name" value="WGR_dom_sf"/>
</dbReference>
<dbReference type="GO" id="GO:0003950">
    <property type="term" value="F:NAD+ poly-ADP-ribosyltransferase activity"/>
    <property type="evidence" value="ECO:0007669"/>
    <property type="project" value="UniProtKB-EC"/>
</dbReference>
<evidence type="ECO:0000256" key="4">
    <source>
        <dbReference type="ARBA" id="ARBA00023027"/>
    </source>
</evidence>
<dbReference type="EC" id="2.4.2.30" evidence="1"/>
<proteinExistence type="predicted"/>
<dbReference type="GO" id="GO:0070212">
    <property type="term" value="P:protein poly-ADP-ribosylation"/>
    <property type="evidence" value="ECO:0007669"/>
    <property type="project" value="TreeGrafter"/>
</dbReference>
<dbReference type="PANTHER" id="PTHR10459">
    <property type="entry name" value="DNA LIGASE"/>
    <property type="match status" value="1"/>
</dbReference>
<evidence type="ECO:0000256" key="3">
    <source>
        <dbReference type="ARBA" id="ARBA00022679"/>
    </source>
</evidence>
<evidence type="ECO:0000256" key="5">
    <source>
        <dbReference type="ARBA" id="ARBA00033987"/>
    </source>
</evidence>
<dbReference type="InterPro" id="IPR008893">
    <property type="entry name" value="WGR_domain"/>
</dbReference>
<dbReference type="Pfam" id="PF05406">
    <property type="entry name" value="WGR"/>
    <property type="match status" value="1"/>
</dbReference>
<dbReference type="GO" id="GO:1990404">
    <property type="term" value="F:NAD+-protein mono-ADP-ribosyltransferase activity"/>
    <property type="evidence" value="ECO:0007669"/>
    <property type="project" value="TreeGrafter"/>
</dbReference>
<protein>
    <recommendedName>
        <fullName evidence="1">NAD(+) ADP-ribosyltransferase</fullName>
        <ecNumber evidence="1">2.4.2.30</ecNumber>
    </recommendedName>
</protein>
<dbReference type="GO" id="GO:0005730">
    <property type="term" value="C:nucleolus"/>
    <property type="evidence" value="ECO:0007669"/>
    <property type="project" value="TreeGrafter"/>
</dbReference>
<feature type="domain" description="PARP alpha-helical" evidence="7">
    <location>
        <begin position="273"/>
        <end position="386"/>
    </location>
</feature>
<sequence>MTSGDLDRRKRKSAIPTKAQRSKRRRLNPYNVEVPFNVKDVADAFKQANKLLNATSAPPSTKPDFFCPVSNKCEVYNNYRCVLNLTDIASNVNKFCVMQVLKTYQHHYNFYVWSRCGRVGERGTMLLKGPMSEMRAAMDFTKRFGRKTGRRWVEKEKDDTTDTEHQEEDDFLPRKFSYIDVIDVQENKQQATWSRRGSIFTNALDKTLNWMQGSVPVVGSSKKSGKFTMPCAECLARLASGQQSSSACTKCLTGTIEKTNNCEECLKELECGNTPYEQCARCLVKFAVDNDLYDRMRKDLEHGDTMYSPLGRLTKLQLTRGAVILTHLEEAIMDGASTSELAFLSSLFYTAIPHDFARRPPPVVSGLPLLVKELGLLITFYMISSV</sequence>
<comment type="caution">
    <text evidence="9">The sequence shown here is derived from an EMBL/GenBank/DDBJ whole genome shotgun (WGS) entry which is preliminary data.</text>
</comment>
<feature type="region of interest" description="Disordered" evidence="6">
    <location>
        <begin position="1"/>
        <end position="26"/>
    </location>
</feature>
<accession>A0AAD9P2I0</accession>
<evidence type="ECO:0000313" key="9">
    <source>
        <dbReference type="EMBL" id="KAK2186927.1"/>
    </source>
</evidence>
<dbReference type="InterPro" id="IPR050800">
    <property type="entry name" value="ARTD/PARP"/>
</dbReference>
<dbReference type="AlphaFoldDB" id="A0AAD9P2I0"/>
<keyword evidence="4" id="KW-0520">NAD</keyword>
<dbReference type="InterPro" id="IPR036616">
    <property type="entry name" value="Poly(ADP-ribose)pol_reg_dom_sf"/>
</dbReference>
<evidence type="ECO:0000259" key="7">
    <source>
        <dbReference type="PROSITE" id="PS51060"/>
    </source>
</evidence>
<evidence type="ECO:0000313" key="10">
    <source>
        <dbReference type="Proteomes" id="UP001209878"/>
    </source>
</evidence>
<dbReference type="Gene3D" id="1.20.142.10">
    <property type="entry name" value="Poly(ADP-ribose) polymerase, regulatory domain"/>
    <property type="match status" value="1"/>
</dbReference>
<dbReference type="PROSITE" id="PS51060">
    <property type="entry name" value="PARP_ALPHA_HD"/>
    <property type="match status" value="1"/>
</dbReference>
<dbReference type="SUPFAM" id="SSF142921">
    <property type="entry name" value="WGR domain-like"/>
    <property type="match status" value="1"/>
</dbReference>
<keyword evidence="2" id="KW-0328">Glycosyltransferase</keyword>
<gene>
    <name evidence="9" type="ORF">NP493_182g03034</name>
</gene>
<feature type="domain" description="WGR" evidence="8">
    <location>
        <begin position="72"/>
        <end position="176"/>
    </location>
</feature>
<dbReference type="SMART" id="SM00773">
    <property type="entry name" value="WGR"/>
    <property type="match status" value="1"/>
</dbReference>
<evidence type="ECO:0000256" key="6">
    <source>
        <dbReference type="SAM" id="MobiDB-lite"/>
    </source>
</evidence>
<dbReference type="SUPFAM" id="SSF47587">
    <property type="entry name" value="Domain of poly(ADP-ribose) polymerase"/>
    <property type="match status" value="1"/>
</dbReference>
<evidence type="ECO:0000256" key="1">
    <source>
        <dbReference type="ARBA" id="ARBA00012020"/>
    </source>
</evidence>
<dbReference type="Proteomes" id="UP001209878">
    <property type="component" value="Unassembled WGS sequence"/>
</dbReference>
<evidence type="ECO:0000256" key="2">
    <source>
        <dbReference type="ARBA" id="ARBA00022676"/>
    </source>
</evidence>
<evidence type="ECO:0000259" key="8">
    <source>
        <dbReference type="PROSITE" id="PS51977"/>
    </source>
</evidence>
<dbReference type="GO" id="GO:0006302">
    <property type="term" value="P:double-strand break repair"/>
    <property type="evidence" value="ECO:0007669"/>
    <property type="project" value="TreeGrafter"/>
</dbReference>
<reference evidence="9" key="1">
    <citation type="journal article" date="2023" name="Mol. Biol. Evol.">
        <title>Third-Generation Sequencing Reveals the Adaptive Role of the Epigenome in Three Deep-Sea Polychaetes.</title>
        <authorList>
            <person name="Perez M."/>
            <person name="Aroh O."/>
            <person name="Sun Y."/>
            <person name="Lan Y."/>
            <person name="Juniper S.K."/>
            <person name="Young C.R."/>
            <person name="Angers B."/>
            <person name="Qian P.Y."/>
        </authorList>
    </citation>
    <scope>NUCLEOTIDE SEQUENCE</scope>
    <source>
        <strain evidence="9">R07B-5</strain>
    </source>
</reference>
<dbReference type="PROSITE" id="PS51977">
    <property type="entry name" value="WGR"/>
    <property type="match status" value="1"/>
</dbReference>
<comment type="catalytic activity">
    <reaction evidence="5">
        <text>NAD(+) + (ADP-D-ribosyl)n-acceptor = nicotinamide + (ADP-D-ribosyl)n+1-acceptor + H(+).</text>
        <dbReference type="EC" id="2.4.2.30"/>
    </reaction>
</comment>